<proteinExistence type="predicted"/>
<dbReference type="Proteomes" id="UP000664357">
    <property type="component" value="Unassembled WGS sequence"/>
</dbReference>
<keyword evidence="3" id="KW-1185">Reference proteome</keyword>
<reference evidence="2 3" key="1">
    <citation type="submission" date="2021-03" db="EMBL/GenBank/DDBJ databases">
        <authorList>
            <person name="Gilmore M.S."/>
            <person name="Schwartzman J."/>
            <person name="Van Tyne D."/>
            <person name="Martin M."/>
            <person name="Earl A.M."/>
            <person name="Manson A.L."/>
            <person name="Straub T."/>
            <person name="Salamzade R."/>
            <person name="Saavedra J."/>
            <person name="Lebreton F."/>
            <person name="Prichula J."/>
            <person name="Schaufler K."/>
            <person name="Gaca A."/>
            <person name="Sgardioli B."/>
            <person name="Wagenaar J."/>
            <person name="Strong T."/>
        </authorList>
    </citation>
    <scope>NUCLEOTIDE SEQUENCE [LARGE SCALE GENOMIC DNA]</scope>
    <source>
        <strain evidence="2 3">665A</strain>
    </source>
</reference>
<dbReference type="EMBL" id="JAFREL020000005">
    <property type="protein sequence ID" value="MEO1772730.1"/>
    <property type="molecule type" value="Genomic_DNA"/>
</dbReference>
<sequence>MIKVLTTDHELKEALAVVWQVFTQFEAPEYSIEGVQEFKEYVAFDAMQQRIKAKELKLWGYHQDEKIVGVIGVRLPAHISLLFVESAYHRQGIARKLYQTALSTIGEPAITVNSSPYALSVYQRLGFEETSEEQVVNGIRFIPMKYSVKKQGLE</sequence>
<dbReference type="CDD" id="cd04301">
    <property type="entry name" value="NAT_SF"/>
    <property type="match status" value="1"/>
</dbReference>
<comment type="caution">
    <text evidence="2">The sequence shown here is derived from an EMBL/GenBank/DDBJ whole genome shotgun (WGS) entry which is preliminary data.</text>
</comment>
<organism evidence="2 3">
    <name type="scientific">Candidatus Enterococcus ferrettii</name>
    <dbReference type="NCBI Taxonomy" id="2815324"/>
    <lineage>
        <taxon>Bacteria</taxon>
        <taxon>Bacillati</taxon>
        <taxon>Bacillota</taxon>
        <taxon>Bacilli</taxon>
        <taxon>Lactobacillales</taxon>
        <taxon>Enterococcaceae</taxon>
        <taxon>Enterococcus</taxon>
    </lineage>
</organism>
<dbReference type="PANTHER" id="PTHR43451">
    <property type="entry name" value="ACETYLTRANSFERASE (GNAT) FAMILY PROTEIN"/>
    <property type="match status" value="1"/>
</dbReference>
<accession>A0ABV0EXV1</accession>
<evidence type="ECO:0000313" key="2">
    <source>
        <dbReference type="EMBL" id="MEO1772730.1"/>
    </source>
</evidence>
<dbReference type="InterPro" id="IPR016181">
    <property type="entry name" value="Acyl_CoA_acyltransferase"/>
</dbReference>
<reference evidence="2 3" key="2">
    <citation type="submission" date="2024-02" db="EMBL/GenBank/DDBJ databases">
        <title>The Genome Sequence of Enterococcus sp. DIV0159.</title>
        <authorList>
            <person name="Earl A."/>
            <person name="Manson A."/>
            <person name="Gilmore M."/>
            <person name="Sanders J."/>
            <person name="Shea T."/>
            <person name="Howe W."/>
            <person name="Livny J."/>
            <person name="Cuomo C."/>
            <person name="Neafsey D."/>
            <person name="Birren B."/>
        </authorList>
    </citation>
    <scope>NUCLEOTIDE SEQUENCE [LARGE SCALE GENOMIC DNA]</scope>
    <source>
        <strain evidence="2 3">665A</strain>
    </source>
</reference>
<dbReference type="InterPro" id="IPR000182">
    <property type="entry name" value="GNAT_dom"/>
</dbReference>
<dbReference type="InterPro" id="IPR052564">
    <property type="entry name" value="N-acetyltrans/Recomb-assoc"/>
</dbReference>
<feature type="domain" description="N-acetyltransferase" evidence="1">
    <location>
        <begin position="1"/>
        <end position="149"/>
    </location>
</feature>
<dbReference type="RefSeq" id="WP_207704814.1">
    <property type="nucleotide sequence ID" value="NZ_JAFREL020000005.1"/>
</dbReference>
<protein>
    <recommendedName>
        <fullName evidence="1">N-acetyltransferase domain-containing protein</fullName>
    </recommendedName>
</protein>
<dbReference type="Pfam" id="PF13673">
    <property type="entry name" value="Acetyltransf_10"/>
    <property type="match status" value="1"/>
</dbReference>
<dbReference type="PANTHER" id="PTHR43451:SF1">
    <property type="entry name" value="ACETYLTRANSFERASE"/>
    <property type="match status" value="1"/>
</dbReference>
<evidence type="ECO:0000259" key="1">
    <source>
        <dbReference type="PROSITE" id="PS51186"/>
    </source>
</evidence>
<dbReference type="Gene3D" id="3.40.630.30">
    <property type="match status" value="1"/>
</dbReference>
<dbReference type="PROSITE" id="PS51186">
    <property type="entry name" value="GNAT"/>
    <property type="match status" value="1"/>
</dbReference>
<dbReference type="SUPFAM" id="SSF55729">
    <property type="entry name" value="Acyl-CoA N-acyltransferases (Nat)"/>
    <property type="match status" value="1"/>
</dbReference>
<name>A0ABV0EXV1_9ENTE</name>
<evidence type="ECO:0000313" key="3">
    <source>
        <dbReference type="Proteomes" id="UP000664357"/>
    </source>
</evidence>
<gene>
    <name evidence="2" type="ORF">JZO67_004712</name>
</gene>